<dbReference type="Proteomes" id="UP000001357">
    <property type="component" value="Unassembled WGS sequence"/>
</dbReference>
<dbReference type="InParanoid" id="A9V5M8"/>
<reference evidence="2 3" key="1">
    <citation type="journal article" date="2008" name="Nature">
        <title>The genome of the choanoflagellate Monosiga brevicollis and the origin of metazoans.</title>
        <authorList>
            <consortium name="JGI Sequencing"/>
            <person name="King N."/>
            <person name="Westbrook M.J."/>
            <person name="Young S.L."/>
            <person name="Kuo A."/>
            <person name="Abedin M."/>
            <person name="Chapman J."/>
            <person name="Fairclough S."/>
            <person name="Hellsten U."/>
            <person name="Isogai Y."/>
            <person name="Letunic I."/>
            <person name="Marr M."/>
            <person name="Pincus D."/>
            <person name="Putnam N."/>
            <person name="Rokas A."/>
            <person name="Wright K.J."/>
            <person name="Zuzow R."/>
            <person name="Dirks W."/>
            <person name="Good M."/>
            <person name="Goodstein D."/>
            <person name="Lemons D."/>
            <person name="Li W."/>
            <person name="Lyons J.B."/>
            <person name="Morris A."/>
            <person name="Nichols S."/>
            <person name="Richter D.J."/>
            <person name="Salamov A."/>
            <person name="Bork P."/>
            <person name="Lim W.A."/>
            <person name="Manning G."/>
            <person name="Miller W.T."/>
            <person name="McGinnis W."/>
            <person name="Shapiro H."/>
            <person name="Tjian R."/>
            <person name="Grigoriev I.V."/>
            <person name="Rokhsar D."/>
        </authorList>
    </citation>
    <scope>NUCLEOTIDE SEQUENCE [LARGE SCALE GENOMIC DNA]</scope>
    <source>
        <strain evidence="3">MX1 / ATCC 50154</strain>
    </source>
</reference>
<keyword evidence="1" id="KW-0472">Membrane</keyword>
<evidence type="ECO:0000313" key="3">
    <source>
        <dbReference type="Proteomes" id="UP000001357"/>
    </source>
</evidence>
<protein>
    <submittedName>
        <fullName evidence="2">Uncharacterized protein</fullName>
    </submittedName>
</protein>
<keyword evidence="3" id="KW-1185">Reference proteome</keyword>
<sequence length="257" mass="29716">MHTTASPTVKISRFCQTRDSVNQWRVSRHLTVRGERVFGLFRLSSIMVEYVTRAKQQLESVCPSFLLRLAPIRLPPIHFDLTKQKAREELEQSRQALILDSPVKAAIMVKKRMRLTFVFLFLQLHARGNQTFWAEILATPERERELYCFLAFSTVELYCDLLTHIQPRPPHIHALLEEITEVDLLQSFHQLYEPMITEVRQQRAEREPNFMPNETQCARVAAAAAPTCGAPTWLPYLAGATLVAGVAWLVWRRRHLA</sequence>
<name>A9V5M8_MONBE</name>
<proteinExistence type="predicted"/>
<keyword evidence="1" id="KW-1133">Transmembrane helix</keyword>
<evidence type="ECO:0000256" key="1">
    <source>
        <dbReference type="SAM" id="Phobius"/>
    </source>
</evidence>
<organism evidence="2 3">
    <name type="scientific">Monosiga brevicollis</name>
    <name type="common">Choanoflagellate</name>
    <dbReference type="NCBI Taxonomy" id="81824"/>
    <lineage>
        <taxon>Eukaryota</taxon>
        <taxon>Choanoflagellata</taxon>
        <taxon>Craspedida</taxon>
        <taxon>Salpingoecidae</taxon>
        <taxon>Monosiga</taxon>
    </lineage>
</organism>
<dbReference type="AlphaFoldDB" id="A9V5M8"/>
<dbReference type="GeneID" id="5893333"/>
<keyword evidence="1" id="KW-0812">Transmembrane</keyword>
<dbReference type="RefSeq" id="XP_001748011.1">
    <property type="nucleotide sequence ID" value="XM_001747959.1"/>
</dbReference>
<gene>
    <name evidence="2" type="ORF">MONBRDRAFT_10244</name>
</gene>
<dbReference type="EMBL" id="CH991561">
    <property type="protein sequence ID" value="EDQ87068.1"/>
    <property type="molecule type" value="Genomic_DNA"/>
</dbReference>
<evidence type="ECO:0000313" key="2">
    <source>
        <dbReference type="EMBL" id="EDQ87068.1"/>
    </source>
</evidence>
<feature type="transmembrane region" description="Helical" evidence="1">
    <location>
        <begin position="233"/>
        <end position="251"/>
    </location>
</feature>
<dbReference type="KEGG" id="mbr:MONBRDRAFT_10244"/>
<accession>A9V5M8</accession>